<dbReference type="Proteomes" id="UP001044222">
    <property type="component" value="Unassembled WGS sequence"/>
</dbReference>
<organism evidence="2 3">
    <name type="scientific">Anguilla anguilla</name>
    <name type="common">European freshwater eel</name>
    <name type="synonym">Muraena anguilla</name>
    <dbReference type="NCBI Taxonomy" id="7936"/>
    <lineage>
        <taxon>Eukaryota</taxon>
        <taxon>Metazoa</taxon>
        <taxon>Chordata</taxon>
        <taxon>Craniata</taxon>
        <taxon>Vertebrata</taxon>
        <taxon>Euteleostomi</taxon>
        <taxon>Actinopterygii</taxon>
        <taxon>Neopterygii</taxon>
        <taxon>Teleostei</taxon>
        <taxon>Anguilliformes</taxon>
        <taxon>Anguillidae</taxon>
        <taxon>Anguilla</taxon>
    </lineage>
</organism>
<feature type="non-terminal residue" evidence="2">
    <location>
        <position position="52"/>
    </location>
</feature>
<evidence type="ECO:0000313" key="2">
    <source>
        <dbReference type="EMBL" id="KAG5855962.1"/>
    </source>
</evidence>
<keyword evidence="3" id="KW-1185">Reference proteome</keyword>
<comment type="caution">
    <text evidence="2">The sequence shown here is derived from an EMBL/GenBank/DDBJ whole genome shotgun (WGS) entry which is preliminary data.</text>
</comment>
<reference evidence="2" key="1">
    <citation type="submission" date="2021-01" db="EMBL/GenBank/DDBJ databases">
        <title>A chromosome-scale assembly of European eel, Anguilla anguilla.</title>
        <authorList>
            <person name="Henkel C."/>
            <person name="Jong-Raadsen S.A."/>
            <person name="Dufour S."/>
            <person name="Weltzien F.-A."/>
            <person name="Palstra A.P."/>
            <person name="Pelster B."/>
            <person name="Spaink H.P."/>
            <person name="Van Den Thillart G.E."/>
            <person name="Jansen H."/>
            <person name="Zahm M."/>
            <person name="Klopp C."/>
            <person name="Cedric C."/>
            <person name="Louis A."/>
            <person name="Berthelot C."/>
            <person name="Parey E."/>
            <person name="Roest Crollius H."/>
            <person name="Montfort J."/>
            <person name="Robinson-Rechavi M."/>
            <person name="Bucao C."/>
            <person name="Bouchez O."/>
            <person name="Gislard M."/>
            <person name="Lluch J."/>
            <person name="Milhes M."/>
            <person name="Lampietro C."/>
            <person name="Lopez Roques C."/>
            <person name="Donnadieu C."/>
            <person name="Braasch I."/>
            <person name="Desvignes T."/>
            <person name="Postlethwait J."/>
            <person name="Bobe J."/>
            <person name="Guiguen Y."/>
            <person name="Dirks R."/>
        </authorList>
    </citation>
    <scope>NUCLEOTIDE SEQUENCE</scope>
    <source>
        <strain evidence="2">Tag_6206</strain>
        <tissue evidence="2">Liver</tissue>
    </source>
</reference>
<sequence>MYAPPSLYAQPVCAGDEPPPHPHAAHAQLRRRPARPSNGYNRDYDIASSVGQ</sequence>
<evidence type="ECO:0000313" key="3">
    <source>
        <dbReference type="Proteomes" id="UP001044222"/>
    </source>
</evidence>
<name>A0A9D3MW75_ANGAN</name>
<gene>
    <name evidence="2" type="ORF">ANANG_G00002580</name>
</gene>
<accession>A0A9D3MW75</accession>
<proteinExistence type="predicted"/>
<feature type="region of interest" description="Disordered" evidence="1">
    <location>
        <begin position="1"/>
        <end position="52"/>
    </location>
</feature>
<dbReference type="AlphaFoldDB" id="A0A9D3MW75"/>
<evidence type="ECO:0000256" key="1">
    <source>
        <dbReference type="SAM" id="MobiDB-lite"/>
    </source>
</evidence>
<dbReference type="EMBL" id="JAFIRN010000001">
    <property type="protein sequence ID" value="KAG5855962.1"/>
    <property type="molecule type" value="Genomic_DNA"/>
</dbReference>
<protein>
    <submittedName>
        <fullName evidence="2">Uncharacterized protein</fullName>
    </submittedName>
</protein>